<organism evidence="8 9">
    <name type="scientific">Kineosporia babensis</name>
    <dbReference type="NCBI Taxonomy" id="499548"/>
    <lineage>
        <taxon>Bacteria</taxon>
        <taxon>Bacillati</taxon>
        <taxon>Actinomycetota</taxon>
        <taxon>Actinomycetes</taxon>
        <taxon>Kineosporiales</taxon>
        <taxon>Kineosporiaceae</taxon>
        <taxon>Kineosporia</taxon>
    </lineage>
</organism>
<dbReference type="InterPro" id="IPR006102">
    <property type="entry name" value="Ig-like_GH2"/>
</dbReference>
<evidence type="ECO:0000256" key="2">
    <source>
        <dbReference type="ARBA" id="ARBA00007401"/>
    </source>
</evidence>
<keyword evidence="9" id="KW-1185">Reference proteome</keyword>
<proteinExistence type="inferred from homology"/>
<feature type="domain" description="Beta-mannosidase-like galactose-binding" evidence="7">
    <location>
        <begin position="26"/>
        <end position="203"/>
    </location>
</feature>
<keyword evidence="4" id="KW-0378">Hydrolase</keyword>
<evidence type="ECO:0000256" key="3">
    <source>
        <dbReference type="ARBA" id="ARBA00012754"/>
    </source>
</evidence>
<dbReference type="GO" id="GO:0005975">
    <property type="term" value="P:carbohydrate metabolic process"/>
    <property type="evidence" value="ECO:0007669"/>
    <property type="project" value="InterPro"/>
</dbReference>
<dbReference type="FunFam" id="3.20.20.80:FF:000050">
    <property type="entry name" value="Beta-mannosidase B"/>
    <property type="match status" value="1"/>
</dbReference>
<dbReference type="SUPFAM" id="SSF51445">
    <property type="entry name" value="(Trans)glycosidases"/>
    <property type="match status" value="1"/>
</dbReference>
<dbReference type="PANTHER" id="PTHR43730:SF1">
    <property type="entry name" value="BETA-MANNOSIDASE"/>
    <property type="match status" value="1"/>
</dbReference>
<dbReference type="InterPro" id="IPR017853">
    <property type="entry name" value="GH"/>
</dbReference>
<dbReference type="Pfam" id="PF00703">
    <property type="entry name" value="Glyco_hydro_2"/>
    <property type="match status" value="1"/>
</dbReference>
<dbReference type="GO" id="GO:0006516">
    <property type="term" value="P:glycoprotein catabolic process"/>
    <property type="evidence" value="ECO:0007669"/>
    <property type="project" value="TreeGrafter"/>
</dbReference>
<dbReference type="Proteomes" id="UP001138997">
    <property type="component" value="Unassembled WGS sequence"/>
</dbReference>
<dbReference type="SUPFAM" id="SSF49303">
    <property type="entry name" value="beta-Galactosidase/glucuronidase domain"/>
    <property type="match status" value="1"/>
</dbReference>
<dbReference type="InterPro" id="IPR036156">
    <property type="entry name" value="Beta-gal/glucu_dom_sf"/>
</dbReference>
<dbReference type="InterPro" id="IPR013783">
    <property type="entry name" value="Ig-like_fold"/>
</dbReference>
<evidence type="ECO:0000256" key="5">
    <source>
        <dbReference type="ARBA" id="ARBA00023295"/>
    </source>
</evidence>
<protein>
    <recommendedName>
        <fullName evidence="3">beta-mannosidase</fullName>
        <ecNumber evidence="3">3.2.1.25</ecNumber>
    </recommendedName>
</protein>
<comment type="similarity">
    <text evidence="2">Belongs to the glycosyl hydrolase 2 family.</text>
</comment>
<accession>A0A9X1SWJ3</accession>
<dbReference type="Gene3D" id="3.20.20.80">
    <property type="entry name" value="Glycosidases"/>
    <property type="match status" value="1"/>
</dbReference>
<dbReference type="PANTHER" id="PTHR43730">
    <property type="entry name" value="BETA-MANNOSIDASE"/>
    <property type="match status" value="1"/>
</dbReference>
<dbReference type="AlphaFoldDB" id="A0A9X1SWJ3"/>
<dbReference type="EMBL" id="JAJOMB010000018">
    <property type="protein sequence ID" value="MCD5314831.1"/>
    <property type="molecule type" value="Genomic_DNA"/>
</dbReference>
<dbReference type="SUPFAM" id="SSF49785">
    <property type="entry name" value="Galactose-binding domain-like"/>
    <property type="match status" value="1"/>
</dbReference>
<dbReference type="InterPro" id="IPR008979">
    <property type="entry name" value="Galactose-bd-like_sf"/>
</dbReference>
<evidence type="ECO:0000313" key="9">
    <source>
        <dbReference type="Proteomes" id="UP001138997"/>
    </source>
</evidence>
<gene>
    <name evidence="8" type="ORF">LR394_28410</name>
</gene>
<dbReference type="Pfam" id="PF22666">
    <property type="entry name" value="Glyco_hydro_2_N2"/>
    <property type="match status" value="1"/>
</dbReference>
<reference evidence="8" key="1">
    <citation type="submission" date="2021-11" db="EMBL/GenBank/DDBJ databases">
        <title>Streptomyces corallinus and Kineosporia corallina sp. nov., two new coral-derived marine actinobacteria.</title>
        <authorList>
            <person name="Buangrab K."/>
            <person name="Sutthacheep M."/>
            <person name="Yeemin T."/>
            <person name="Harunari E."/>
            <person name="Igarashi Y."/>
            <person name="Sripreechasak P."/>
            <person name="Kanchanasin P."/>
            <person name="Tanasupawat S."/>
            <person name="Phongsopitanun W."/>
        </authorList>
    </citation>
    <scope>NUCLEOTIDE SEQUENCE</scope>
    <source>
        <strain evidence="8">JCM 31032</strain>
    </source>
</reference>
<comment type="catalytic activity">
    <reaction evidence="1">
        <text>Hydrolysis of terminal, non-reducing beta-D-mannose residues in beta-D-mannosides.</text>
        <dbReference type="EC" id="3.2.1.25"/>
    </reaction>
</comment>
<sequence length="853" mass="94814">MQTLDLTSFEFAQGPVGGPIPPPEGWAPAVVPGGVHESLLAAGQIGHPFHDRNEQDVRWVEDRDWWFRTELPGLDTAPDERVRLVFEGLDTVVDVWLDDELLGHHENMFRPAEFDVTGRSGRLVLRFSPPLAGLSVPQAAQDQIGKLIEKYAPPGVELTVADVMTDGGGLPSPVLPLATQRRKAAFSWGWDFGPRVPSIGIWRPVRIRHERRARLLGHHIRTLSVQETTAQLGLEVEVEAFAADSPLTAVVTLTAPSGSVQRFVLPVQDGKAFSTCEITDAELWWTHDLGNPALYEVRVSLLEGSDVLDEVEDRIGIRALTLDRSPDDEGGNYFRFLLNGVPVFARGANWLPASQLIGSVDASRRQQLVQLAREGGMNMLRVWGGGIYEDEAFYQACDQAGVLVWQDFAFACIDYPSGDAALQHEVTLEAEYQVRRLRNHPSLALWCGNNEVHPVHGYTFGNQDPGDWGWHFFHQILPATVERLDGTTPYWPGSPWGEDLGEGVRAPNGKLDGDRHAWEVWHGSEFGMGAPDLPDVGQARLYRRYAEDNGKFISEFGIHAAPEYATLARWIPQEQLTLHSPAFDAHNKDHPKDKHNPVLDIVTGRPQNIHEYIHASMASQAEGLKFGIEHYRRRQPHCSGTLIWQHNDVWPGFSWSVIDHDLVPKAGYYFAQRAFSPLLASFRHHDERLELWLSNSGRAVSTTALVTLEHFGGTIATLQKVSADLAAGESRMVWSTAMPADPTLIARVTGDGFPTNRLFFAEIKDLPLNGTLDWSVKERSATEADVHVRARGYAYFVHVPSVVPGIRFSTNYLELRDAEEAVIRVSGLPLGFDPSSLEPRTYAGPSIAPPRPQ</sequence>
<name>A0A9X1SWJ3_9ACTN</name>
<evidence type="ECO:0000256" key="4">
    <source>
        <dbReference type="ARBA" id="ARBA00022801"/>
    </source>
</evidence>
<comment type="caution">
    <text evidence="8">The sequence shown here is derived from an EMBL/GenBank/DDBJ whole genome shotgun (WGS) entry which is preliminary data.</text>
</comment>
<evidence type="ECO:0000313" key="8">
    <source>
        <dbReference type="EMBL" id="MCD5314831.1"/>
    </source>
</evidence>
<dbReference type="Gene3D" id="2.60.120.260">
    <property type="entry name" value="Galactose-binding domain-like"/>
    <property type="match status" value="1"/>
</dbReference>
<dbReference type="GO" id="GO:0004567">
    <property type="term" value="F:beta-mannosidase activity"/>
    <property type="evidence" value="ECO:0007669"/>
    <property type="project" value="UniProtKB-EC"/>
</dbReference>
<keyword evidence="5" id="KW-0326">Glycosidase</keyword>
<dbReference type="EC" id="3.2.1.25" evidence="3"/>
<evidence type="ECO:0000259" key="6">
    <source>
        <dbReference type="Pfam" id="PF00703"/>
    </source>
</evidence>
<evidence type="ECO:0000256" key="1">
    <source>
        <dbReference type="ARBA" id="ARBA00000829"/>
    </source>
</evidence>
<dbReference type="Gene3D" id="2.60.40.10">
    <property type="entry name" value="Immunoglobulins"/>
    <property type="match status" value="1"/>
</dbReference>
<dbReference type="RefSeq" id="WP_231447635.1">
    <property type="nucleotide sequence ID" value="NZ_JAJOMB010000018.1"/>
</dbReference>
<dbReference type="InterPro" id="IPR050887">
    <property type="entry name" value="Beta-mannosidase_GH2"/>
</dbReference>
<feature type="domain" description="Glycoside hydrolase family 2 immunoglobulin-like beta-sandwich" evidence="6">
    <location>
        <begin position="257"/>
        <end position="318"/>
    </location>
</feature>
<evidence type="ECO:0000259" key="7">
    <source>
        <dbReference type="Pfam" id="PF22666"/>
    </source>
</evidence>
<dbReference type="InterPro" id="IPR054593">
    <property type="entry name" value="Beta-mannosidase-like_N2"/>
</dbReference>